<accession>A0A3Q4APK9</accession>
<feature type="compositionally biased region" description="Polar residues" evidence="2">
    <location>
        <begin position="196"/>
        <end position="223"/>
    </location>
</feature>
<dbReference type="InterPro" id="IPR003903">
    <property type="entry name" value="UIM_dom"/>
</dbReference>
<dbReference type="OMA" id="HHRAGVF"/>
<dbReference type="Pfam" id="PF00226">
    <property type="entry name" value="DnaJ"/>
    <property type="match status" value="1"/>
</dbReference>
<feature type="domain" description="J" evidence="3">
    <location>
        <begin position="3"/>
        <end position="69"/>
    </location>
</feature>
<feature type="region of interest" description="Disordered" evidence="2">
    <location>
        <begin position="194"/>
        <end position="223"/>
    </location>
</feature>
<dbReference type="SMART" id="SM00271">
    <property type="entry name" value="DnaJ"/>
    <property type="match status" value="1"/>
</dbReference>
<dbReference type="Ensembl" id="ENSMMOT00000006480.1">
    <property type="protein sequence ID" value="ENSMMOP00000006365.1"/>
    <property type="gene ID" value="ENSMMOG00000004983.1"/>
</dbReference>
<dbReference type="PROSITE" id="PS00636">
    <property type="entry name" value="DNAJ_1"/>
    <property type="match status" value="1"/>
</dbReference>
<organism evidence="4 5">
    <name type="scientific">Mola mola</name>
    <name type="common">Ocean sunfish</name>
    <name type="synonym">Tetraodon mola</name>
    <dbReference type="NCBI Taxonomy" id="94237"/>
    <lineage>
        <taxon>Eukaryota</taxon>
        <taxon>Metazoa</taxon>
        <taxon>Chordata</taxon>
        <taxon>Craniata</taxon>
        <taxon>Vertebrata</taxon>
        <taxon>Euteleostomi</taxon>
        <taxon>Actinopterygii</taxon>
        <taxon>Neopterygii</taxon>
        <taxon>Teleostei</taxon>
        <taxon>Neoteleostei</taxon>
        <taxon>Acanthomorphata</taxon>
        <taxon>Eupercaria</taxon>
        <taxon>Tetraodontiformes</taxon>
        <taxon>Molidae</taxon>
        <taxon>Mola</taxon>
    </lineage>
</organism>
<evidence type="ECO:0000259" key="3">
    <source>
        <dbReference type="PROSITE" id="PS50076"/>
    </source>
</evidence>
<dbReference type="Gene3D" id="1.10.287.110">
    <property type="entry name" value="DnaJ domain"/>
    <property type="match status" value="1"/>
</dbReference>
<dbReference type="PANTHER" id="PTHR45168:SF3">
    <property type="entry name" value="DNAJ HEAT SHOCK PROTEIN FAMILY (HSP40) MEMBER B2"/>
    <property type="match status" value="1"/>
</dbReference>
<dbReference type="GO" id="GO:0030544">
    <property type="term" value="F:Hsp70 protein binding"/>
    <property type="evidence" value="ECO:0007669"/>
    <property type="project" value="InterPro"/>
</dbReference>
<dbReference type="Pfam" id="PF02809">
    <property type="entry name" value="UIM"/>
    <property type="match status" value="2"/>
</dbReference>
<name>A0A3Q4APK9_MOLML</name>
<proteinExistence type="predicted"/>
<dbReference type="Proteomes" id="UP000261620">
    <property type="component" value="Unplaced"/>
</dbReference>
<dbReference type="GO" id="GO:0005737">
    <property type="term" value="C:cytoplasm"/>
    <property type="evidence" value="ECO:0007669"/>
    <property type="project" value="UniProtKB-ARBA"/>
</dbReference>
<feature type="compositionally biased region" description="Basic residues" evidence="2">
    <location>
        <begin position="371"/>
        <end position="381"/>
    </location>
</feature>
<evidence type="ECO:0000313" key="5">
    <source>
        <dbReference type="Proteomes" id="UP000261620"/>
    </source>
</evidence>
<dbReference type="SMART" id="SM00726">
    <property type="entry name" value="UIM"/>
    <property type="match status" value="2"/>
</dbReference>
<keyword evidence="5" id="KW-1185">Reference proteome</keyword>
<dbReference type="InterPro" id="IPR001623">
    <property type="entry name" value="DnaJ_domain"/>
</dbReference>
<dbReference type="FunFam" id="1.10.287.110:FF:000021">
    <property type="entry name" value="DnaJ (Hsp40) homolog, subfamily B, member 2"/>
    <property type="match status" value="1"/>
</dbReference>
<evidence type="ECO:0000256" key="2">
    <source>
        <dbReference type="SAM" id="MobiDB-lite"/>
    </source>
</evidence>
<dbReference type="PROSITE" id="PS50330">
    <property type="entry name" value="UIM"/>
    <property type="match status" value="1"/>
</dbReference>
<dbReference type="InterPro" id="IPR018253">
    <property type="entry name" value="DnaJ_domain_CS"/>
</dbReference>
<evidence type="ECO:0000256" key="1">
    <source>
        <dbReference type="ARBA" id="ARBA00023186"/>
    </source>
</evidence>
<dbReference type="Gene3D" id="6.10.140.100">
    <property type="match status" value="1"/>
</dbReference>
<dbReference type="AlphaFoldDB" id="A0A3Q4APK9"/>
<dbReference type="STRING" id="94237.ENSMMOP00000006365"/>
<evidence type="ECO:0000313" key="4">
    <source>
        <dbReference type="Ensembl" id="ENSMMOP00000006365.1"/>
    </source>
</evidence>
<dbReference type="SUPFAM" id="SSF46565">
    <property type="entry name" value="Chaperone J-domain"/>
    <property type="match status" value="1"/>
</dbReference>
<feature type="compositionally biased region" description="Low complexity" evidence="2">
    <location>
        <begin position="341"/>
        <end position="354"/>
    </location>
</feature>
<reference evidence="4" key="1">
    <citation type="submission" date="2025-08" db="UniProtKB">
        <authorList>
            <consortium name="Ensembl"/>
        </authorList>
    </citation>
    <scope>IDENTIFICATION</scope>
</reference>
<sequence length="381" mass="42001">MVDYYNVLGVPRTASQDDIKKAYRKLALKWHPDKNPENKEEAERKFKELAEAYEVLSDKSKRDAYDRYGSSSTSDFSSDFPGFTFTFRSPDEVFREFFGGKDPFASFFGESHTQFNFTSFSSMGGQDGMDSLGGMGNFRSVSTSTRIVNGKSTTTKKYVKENGQERTEIEEDGVLKRVLINGVEDEMALALELSRRGTQTSQKPQVQNRSPAETGRLSSPYSAATRRSFSSAPFFNYGVGTSSDDDKDDDEDLQMAMACSLSEMEAQQAAAATDFISGAGGRGRGVSGKAGVHKETRVFKTTLNVSVSGKEKDEEGQFKMSSGARGRWEMEGNETMKQAFSPESPTTSSSTPLSREQEPESAIKPNDGSAKKKKKCRCTVC</sequence>
<feature type="region of interest" description="Disordered" evidence="2">
    <location>
        <begin position="310"/>
        <end position="381"/>
    </location>
</feature>
<dbReference type="CDD" id="cd06257">
    <property type="entry name" value="DnaJ"/>
    <property type="match status" value="1"/>
</dbReference>
<dbReference type="PROSITE" id="PS50076">
    <property type="entry name" value="DNAJ_2"/>
    <property type="match status" value="1"/>
</dbReference>
<keyword evidence="1" id="KW-0143">Chaperone</keyword>
<dbReference type="InterPro" id="IPR036869">
    <property type="entry name" value="J_dom_sf"/>
</dbReference>
<reference evidence="4" key="2">
    <citation type="submission" date="2025-09" db="UniProtKB">
        <authorList>
            <consortium name="Ensembl"/>
        </authorList>
    </citation>
    <scope>IDENTIFICATION</scope>
</reference>
<dbReference type="PRINTS" id="PR00625">
    <property type="entry name" value="JDOMAIN"/>
</dbReference>
<dbReference type="GO" id="GO:0051082">
    <property type="term" value="F:unfolded protein binding"/>
    <property type="evidence" value="ECO:0007669"/>
    <property type="project" value="InterPro"/>
</dbReference>
<dbReference type="PANTHER" id="PTHR45168">
    <property type="entry name" value="DNAJ HOMOLOG SUBFAMILY B MEMBER 2"/>
    <property type="match status" value="1"/>
</dbReference>
<dbReference type="InterPro" id="IPR043183">
    <property type="entry name" value="DNJB2/6-like"/>
</dbReference>
<protein>
    <recommendedName>
        <fullName evidence="3">J domain-containing protein</fullName>
    </recommendedName>
</protein>